<dbReference type="AlphaFoldDB" id="A0A7J5TZN4"/>
<keyword evidence="1" id="KW-0472">Membrane</keyword>
<dbReference type="EMBL" id="WELI01000003">
    <property type="protein sequence ID" value="KAB7730948.1"/>
    <property type="molecule type" value="Genomic_DNA"/>
</dbReference>
<accession>A0A7J5TZN4</accession>
<feature type="transmembrane region" description="Helical" evidence="1">
    <location>
        <begin position="12"/>
        <end position="32"/>
    </location>
</feature>
<feature type="transmembrane region" description="Helical" evidence="1">
    <location>
        <begin position="102"/>
        <end position="120"/>
    </location>
</feature>
<name>A0A7J5TZN4_9BACT</name>
<evidence type="ECO:0000313" key="2">
    <source>
        <dbReference type="EMBL" id="KAB7730948.1"/>
    </source>
</evidence>
<gene>
    <name evidence="2" type="ORF">F5984_08945</name>
</gene>
<reference evidence="2 3" key="1">
    <citation type="submission" date="2019-10" db="EMBL/GenBank/DDBJ databases">
        <title>Rudanella paleaurantiibacter sp. nov., isolated from sludge.</title>
        <authorList>
            <person name="Xu S.Q."/>
        </authorList>
    </citation>
    <scope>NUCLEOTIDE SEQUENCE [LARGE SCALE GENOMIC DNA]</scope>
    <source>
        <strain evidence="2 3">HX-22-17</strain>
    </source>
</reference>
<keyword evidence="3" id="KW-1185">Reference proteome</keyword>
<comment type="caution">
    <text evidence="2">The sequence shown here is derived from an EMBL/GenBank/DDBJ whole genome shotgun (WGS) entry which is preliminary data.</text>
</comment>
<feature type="transmembrane region" description="Helical" evidence="1">
    <location>
        <begin position="126"/>
        <end position="143"/>
    </location>
</feature>
<organism evidence="2 3">
    <name type="scientific">Rudanella paleaurantiibacter</name>
    <dbReference type="NCBI Taxonomy" id="2614655"/>
    <lineage>
        <taxon>Bacteria</taxon>
        <taxon>Pseudomonadati</taxon>
        <taxon>Bacteroidota</taxon>
        <taxon>Cytophagia</taxon>
        <taxon>Cytophagales</taxon>
        <taxon>Cytophagaceae</taxon>
        <taxon>Rudanella</taxon>
    </lineage>
</organism>
<proteinExistence type="predicted"/>
<sequence>MLHSLLFPYRARYVGWLIFIPAALLGIATLNFDFTLDFLTVPLPEFFITSDPLAGLTVKKEPPVINLTNELAAIGTLIGLFLIAFSRERIEDEFISRMRLEALQWSVVVNYAILALFIILAHGLEFILVLSYNMFTLLIVFVARMRWLMYRHNHQLLAL</sequence>
<keyword evidence="1" id="KW-1133">Transmembrane helix</keyword>
<keyword evidence="1" id="KW-0812">Transmembrane</keyword>
<protein>
    <submittedName>
        <fullName evidence="2">Uncharacterized protein</fullName>
    </submittedName>
</protein>
<dbReference type="Proteomes" id="UP000488299">
    <property type="component" value="Unassembled WGS sequence"/>
</dbReference>
<dbReference type="RefSeq" id="WP_152123938.1">
    <property type="nucleotide sequence ID" value="NZ_WELI01000003.1"/>
</dbReference>
<evidence type="ECO:0000256" key="1">
    <source>
        <dbReference type="SAM" id="Phobius"/>
    </source>
</evidence>
<evidence type="ECO:0000313" key="3">
    <source>
        <dbReference type="Proteomes" id="UP000488299"/>
    </source>
</evidence>
<feature type="transmembrane region" description="Helical" evidence="1">
    <location>
        <begin position="71"/>
        <end position="90"/>
    </location>
</feature>